<dbReference type="WBParaSite" id="PS1159_v2.g209.t1">
    <property type="protein sequence ID" value="PS1159_v2.g209.t1"/>
    <property type="gene ID" value="PS1159_v2.g209"/>
</dbReference>
<name>A0AC35FUG8_9BILA</name>
<accession>A0AC35FUG8</accession>
<protein>
    <submittedName>
        <fullName evidence="2">Uncharacterized protein</fullName>
    </submittedName>
</protein>
<reference evidence="2" key="1">
    <citation type="submission" date="2022-11" db="UniProtKB">
        <authorList>
            <consortium name="WormBaseParasite"/>
        </authorList>
    </citation>
    <scope>IDENTIFICATION</scope>
</reference>
<organism evidence="1 2">
    <name type="scientific">Panagrolaimus sp. PS1159</name>
    <dbReference type="NCBI Taxonomy" id="55785"/>
    <lineage>
        <taxon>Eukaryota</taxon>
        <taxon>Metazoa</taxon>
        <taxon>Ecdysozoa</taxon>
        <taxon>Nematoda</taxon>
        <taxon>Chromadorea</taxon>
        <taxon>Rhabditida</taxon>
        <taxon>Tylenchina</taxon>
        <taxon>Panagrolaimomorpha</taxon>
        <taxon>Panagrolaimoidea</taxon>
        <taxon>Panagrolaimidae</taxon>
        <taxon>Panagrolaimus</taxon>
    </lineage>
</organism>
<proteinExistence type="predicted"/>
<dbReference type="Proteomes" id="UP000887580">
    <property type="component" value="Unplaced"/>
</dbReference>
<sequence length="450" mass="51246">MSQGLSQEKGNLVYIRGFEGSLYMTTVDSRTGRITNNEFKKLGGCKKFVSDIPKLLKKNVKAVVFNVFTLESSNYANNYEFRKAVKAKMDQLKIPYVFVCEYQHLCASVLTVSNITVAVGETVLIILVNERGIHIMELKYTAKGYESDAETRIFNYNPTESNETIPAFGYCIRLSTGIKEYDLLYFLGDEKLPAKKELVLAKQSFNFTFLARNSMIKREEPIETFTFPTNCHKVRITLSLDSNNYPSYQVVPEMIPKIQVLPDFLSRFVPSKAPVIGFFGNSSVICHHKDGRYHFLDAWNGVYGREMLISFASKKAKFMEAAVEDLRTKPSYVVLDLARITAMPINEVKNNGPWNFAFTKDEKHPVLVEFDNYGGVKKAASPAFLMAMLLKEHLKAVKDEIGEKPAEIVFCLLDDFYKPEEQARITEQFDEACELLKIKTGFLFYFLLAV</sequence>
<evidence type="ECO:0000313" key="2">
    <source>
        <dbReference type="WBParaSite" id="PS1159_v2.g209.t1"/>
    </source>
</evidence>
<evidence type="ECO:0000313" key="1">
    <source>
        <dbReference type="Proteomes" id="UP000887580"/>
    </source>
</evidence>